<organism evidence="1 2">
    <name type="scientific">Lentzea flaviverrucosa</name>
    <dbReference type="NCBI Taxonomy" id="200379"/>
    <lineage>
        <taxon>Bacteria</taxon>
        <taxon>Bacillati</taxon>
        <taxon>Actinomycetota</taxon>
        <taxon>Actinomycetes</taxon>
        <taxon>Pseudonocardiales</taxon>
        <taxon>Pseudonocardiaceae</taxon>
        <taxon>Lentzea</taxon>
    </lineage>
</organism>
<reference evidence="2" key="1">
    <citation type="submission" date="2016-10" db="EMBL/GenBank/DDBJ databases">
        <authorList>
            <person name="Varghese N."/>
            <person name="Submissions S."/>
        </authorList>
    </citation>
    <scope>NUCLEOTIDE SEQUENCE [LARGE SCALE GENOMIC DNA]</scope>
    <source>
        <strain evidence="2">CGMCC 4.578</strain>
    </source>
</reference>
<dbReference type="OrthoDB" id="9115306at2"/>
<evidence type="ECO:0000313" key="1">
    <source>
        <dbReference type="EMBL" id="SES15193.1"/>
    </source>
</evidence>
<name>A0A1H9V1M8_9PSEU</name>
<gene>
    <name evidence="1" type="ORF">SAMN05216195_109245</name>
</gene>
<proteinExistence type="predicted"/>
<dbReference type="Proteomes" id="UP000199028">
    <property type="component" value="Unassembled WGS sequence"/>
</dbReference>
<dbReference type="InterPro" id="IPR046203">
    <property type="entry name" value="DUF6236"/>
</dbReference>
<protein>
    <submittedName>
        <fullName evidence="1">Uncharacterized protein</fullName>
    </submittedName>
</protein>
<dbReference type="RefSeq" id="WP_090067799.1">
    <property type="nucleotide sequence ID" value="NZ_FOFT01000009.1"/>
</dbReference>
<dbReference type="EMBL" id="FOFT01000009">
    <property type="protein sequence ID" value="SES15193.1"/>
    <property type="molecule type" value="Genomic_DNA"/>
</dbReference>
<keyword evidence="2" id="KW-1185">Reference proteome</keyword>
<accession>A0A1H9V1M8</accession>
<dbReference type="AlphaFoldDB" id="A0A1H9V1M8"/>
<sequence length="346" mass="40228">MSTHNEVNGPVYGKVFQAHNLIYNEQPEQRSPIALYYPYIHVQDNLWLKYAALYWPRITRLVPNTYRTTDSSVAEAFVRAGVLSDLEPGHLEGHQWMFFRMVEERSDDLRARYSVRNLDRWPAQNRHAAAGEGADPRLIYLHPQKFDRFVFERLLASDLGVLHTADDGKWIGMHPDLANVYICQLVEFLARREWLHPVTDDPLAHDASLGWDLERMAEVLLDIPRRPRQRDATQQFVEAAVHTVVPEGLAGVPVEKILELRETFPKEFHRFRAHIGDRFTELKADRTTKLHIDVAVDELVRAELVELEDKLRSIKLVPRRVRVWLKADPERESPVGWLFRAGQALR</sequence>
<evidence type="ECO:0000313" key="2">
    <source>
        <dbReference type="Proteomes" id="UP000199028"/>
    </source>
</evidence>
<dbReference type="Pfam" id="PF19749">
    <property type="entry name" value="DUF6236"/>
    <property type="match status" value="1"/>
</dbReference>